<dbReference type="SUPFAM" id="SSF53098">
    <property type="entry name" value="Ribonuclease H-like"/>
    <property type="match status" value="1"/>
</dbReference>
<accession>A0ABQ9YST8</accession>
<keyword evidence="2" id="KW-1185">Reference proteome</keyword>
<gene>
    <name evidence="1" type="ORF">OUZ56_005368</name>
</gene>
<organism evidence="1 2">
    <name type="scientific">Daphnia magna</name>
    <dbReference type="NCBI Taxonomy" id="35525"/>
    <lineage>
        <taxon>Eukaryota</taxon>
        <taxon>Metazoa</taxon>
        <taxon>Ecdysozoa</taxon>
        <taxon>Arthropoda</taxon>
        <taxon>Crustacea</taxon>
        <taxon>Branchiopoda</taxon>
        <taxon>Diplostraca</taxon>
        <taxon>Cladocera</taxon>
        <taxon>Anomopoda</taxon>
        <taxon>Daphniidae</taxon>
        <taxon>Daphnia</taxon>
    </lineage>
</organism>
<dbReference type="Proteomes" id="UP001234178">
    <property type="component" value="Unassembled WGS sequence"/>
</dbReference>
<dbReference type="InterPro" id="IPR012337">
    <property type="entry name" value="RNaseH-like_sf"/>
</dbReference>
<comment type="caution">
    <text evidence="1">The sequence shown here is derived from an EMBL/GenBank/DDBJ whole genome shotgun (WGS) entry which is preliminary data.</text>
</comment>
<protein>
    <recommendedName>
        <fullName evidence="3">RNase H type-1 domain-containing protein</fullName>
    </recommendedName>
</protein>
<evidence type="ECO:0000313" key="1">
    <source>
        <dbReference type="EMBL" id="KAK4003611.1"/>
    </source>
</evidence>
<dbReference type="EMBL" id="JAOYFB010000001">
    <property type="protein sequence ID" value="KAK4003611.1"/>
    <property type="molecule type" value="Genomic_DNA"/>
</dbReference>
<proteinExistence type="predicted"/>
<sequence>METYGRYTAELVTITKAIECACVGSPTLVQIFSDSRRAIEAVNGFQPSNDYIIHIRNIVADTLSANIRIELHWIPSHIAQRLARLFKPKNFVCCQKFVCYKGMNNKPFTNNRSWFLHKTLQPQQTNLDTNEIFAFVENVQRS</sequence>
<evidence type="ECO:0000313" key="2">
    <source>
        <dbReference type="Proteomes" id="UP001234178"/>
    </source>
</evidence>
<dbReference type="Gene3D" id="3.30.420.10">
    <property type="entry name" value="Ribonuclease H-like superfamily/Ribonuclease H"/>
    <property type="match status" value="1"/>
</dbReference>
<dbReference type="InterPro" id="IPR036397">
    <property type="entry name" value="RNaseH_sf"/>
</dbReference>
<reference evidence="1 2" key="1">
    <citation type="journal article" date="2023" name="Nucleic Acids Res.">
        <title>The hologenome of Daphnia magna reveals possible DNA methylation and microbiome-mediated evolution of the host genome.</title>
        <authorList>
            <person name="Chaturvedi A."/>
            <person name="Li X."/>
            <person name="Dhandapani V."/>
            <person name="Marshall H."/>
            <person name="Kissane S."/>
            <person name="Cuenca-Cambronero M."/>
            <person name="Asole G."/>
            <person name="Calvet F."/>
            <person name="Ruiz-Romero M."/>
            <person name="Marangio P."/>
            <person name="Guigo R."/>
            <person name="Rago D."/>
            <person name="Mirbahai L."/>
            <person name="Eastwood N."/>
            <person name="Colbourne J.K."/>
            <person name="Zhou J."/>
            <person name="Mallon E."/>
            <person name="Orsini L."/>
        </authorList>
    </citation>
    <scope>NUCLEOTIDE SEQUENCE [LARGE SCALE GENOMIC DNA]</scope>
    <source>
        <strain evidence="1">LRV0_1</strain>
    </source>
</reference>
<name>A0ABQ9YST8_9CRUS</name>
<evidence type="ECO:0008006" key="3">
    <source>
        <dbReference type="Google" id="ProtNLM"/>
    </source>
</evidence>